<dbReference type="Gene3D" id="3.30.565.10">
    <property type="entry name" value="Histidine kinase-like ATPase, C-terminal domain"/>
    <property type="match status" value="1"/>
</dbReference>
<dbReference type="FunFam" id="1.10.287.130:FF:000002">
    <property type="entry name" value="Two-component osmosensing histidine kinase"/>
    <property type="match status" value="1"/>
</dbReference>
<dbReference type="Gene3D" id="3.40.50.2300">
    <property type="match status" value="1"/>
</dbReference>
<evidence type="ECO:0000256" key="6">
    <source>
        <dbReference type="ARBA" id="ARBA00022679"/>
    </source>
</evidence>
<dbReference type="InterPro" id="IPR005467">
    <property type="entry name" value="His_kinase_dom"/>
</dbReference>
<dbReference type="PROSITE" id="PS50113">
    <property type="entry name" value="PAC"/>
    <property type="match status" value="2"/>
</dbReference>
<comment type="subcellular location">
    <subcellularLocation>
        <location evidence="2">Cytoplasm</location>
    </subcellularLocation>
</comment>
<dbReference type="InterPro" id="IPR001610">
    <property type="entry name" value="PAC"/>
</dbReference>
<keyword evidence="8" id="KW-0418">Kinase</keyword>
<evidence type="ECO:0000256" key="5">
    <source>
        <dbReference type="ARBA" id="ARBA00022553"/>
    </source>
</evidence>
<dbReference type="GO" id="GO:0005737">
    <property type="term" value="C:cytoplasm"/>
    <property type="evidence" value="ECO:0007669"/>
    <property type="project" value="UniProtKB-SubCell"/>
</dbReference>
<dbReference type="InterPro" id="IPR035965">
    <property type="entry name" value="PAS-like_dom_sf"/>
</dbReference>
<feature type="domain" description="PAC" evidence="16">
    <location>
        <begin position="457"/>
        <end position="510"/>
    </location>
</feature>
<keyword evidence="5 12" id="KW-0597">Phosphoprotein</keyword>
<accession>A0A1Y6LHH4</accession>
<dbReference type="SMART" id="SM00448">
    <property type="entry name" value="REC"/>
    <property type="match status" value="1"/>
</dbReference>
<feature type="compositionally biased region" description="Polar residues" evidence="13">
    <location>
        <begin position="1076"/>
        <end position="1092"/>
    </location>
</feature>
<dbReference type="Proteomes" id="UP000215453">
    <property type="component" value="Chromosome 4"/>
</dbReference>
<dbReference type="GO" id="GO:1900745">
    <property type="term" value="P:positive regulation of p38MAPK cascade"/>
    <property type="evidence" value="ECO:0007669"/>
    <property type="project" value="UniProtKB-ARBA"/>
</dbReference>
<feature type="region of interest" description="Disordered" evidence="13">
    <location>
        <begin position="1345"/>
        <end position="1375"/>
    </location>
</feature>
<dbReference type="Pfam" id="PF00512">
    <property type="entry name" value="HisKA"/>
    <property type="match status" value="1"/>
</dbReference>
<dbReference type="CDD" id="cd00130">
    <property type="entry name" value="PAS"/>
    <property type="match status" value="1"/>
</dbReference>
<feature type="domain" description="Histidine kinase" evidence="14">
    <location>
        <begin position="808"/>
        <end position="1032"/>
    </location>
</feature>
<feature type="domain" description="Response regulatory" evidence="15">
    <location>
        <begin position="1121"/>
        <end position="1248"/>
    </location>
</feature>
<dbReference type="InterPro" id="IPR004358">
    <property type="entry name" value="Sig_transdc_His_kin-like_C"/>
</dbReference>
<feature type="region of interest" description="Disordered" evidence="13">
    <location>
        <begin position="1060"/>
        <end position="1116"/>
    </location>
</feature>
<dbReference type="InterPro" id="IPR003594">
    <property type="entry name" value="HATPase_dom"/>
</dbReference>
<evidence type="ECO:0000256" key="13">
    <source>
        <dbReference type="SAM" id="MobiDB-lite"/>
    </source>
</evidence>
<dbReference type="InterPro" id="IPR036890">
    <property type="entry name" value="HATPase_C_sf"/>
</dbReference>
<keyword evidence="7" id="KW-0547">Nucleotide-binding</keyword>
<evidence type="ECO:0000256" key="10">
    <source>
        <dbReference type="ARBA" id="ARBA00023012"/>
    </source>
</evidence>
<keyword evidence="10" id="KW-0902">Two-component regulatory system</keyword>
<dbReference type="Pfam" id="PF02518">
    <property type="entry name" value="HATPase_c"/>
    <property type="match status" value="1"/>
</dbReference>
<keyword evidence="9" id="KW-0067">ATP-binding</keyword>
<gene>
    <name evidence="17" type="ORF">ZT1A5_G5358</name>
</gene>
<dbReference type="PANTHER" id="PTHR45339:SF1">
    <property type="entry name" value="HYBRID SIGNAL TRANSDUCTION HISTIDINE KINASE J"/>
    <property type="match status" value="1"/>
</dbReference>
<sequence length="1441" mass="159612">MDPPTRPAEVSRARVSFNDSPQHSPPPPSVDGIQDESAERDGYFSADDSGSDRWEEGTASPPARRRASLAIRIPPNQMKTELAFAAMQYLPMPVMVLSSTKNVIMANEAMGRLLGIDPEYEHETTETDLLGQLDGREEKSATETLYGATMAELGVDLLQNGNAVFVAWEDFLETLVDDASRAQSRGTNLNTHHERRLDHDSTPTGTRGRSTSTSTSRSNKFSDQRGSRTEVHDSVMDVVFSTHRDPETGLPLASRTEMSDHVQARMIVSVWATEDSQYFTLTFTAAQSDSSSSASTSTKTTSRTVSRTATSYSNSTHSSASSRSGARRSAVQSPPAASYTASPTTMPRMDFPPRGPPGKSSVAAPSMFSKTTKLKEALLNSMSIPAYAMWKDESFGIPNIAAVKLLYPWIEDGKFDSSEQARDFLSHYVLYRPDFSEEIPLAEFPIMRLMKEQQGFEGYRVGMYSVKDGSQVLYDTSGEPLLDEKGEFIGGLVLFHDVTTFTRTIDQQQQVNERQFENICNMIPQMIWTTTPEGAHNYYSDRWYSYTGLSVEESAGEGWLNAFDDDDLQVAEPKWRHSLATGDEYRTEYRCKSASGEWRWMLGSATPMKDENGEILQWFGTCTDIHEQVIAREEAKQTRAQLERVMEHGEVTLWSVDRDFTVTFSEGRSMHSASDRETLPSNDRSQVVSLNMWNVLASQGRASERSNFEGPMREILAGRSTSETIESQIATNKRWYRTRLYPLLRQERFGGIEGEAFVDGVVGVSMDVTEVRKAAEEVAQRDRENAHLLAQSVAAKEASKMKSQFLANMSHEIRTPIAGVIGMSELLLDDDSGELSKEQRECAENIQRSANGLLTVINDILDFSKVESGRLDIEEVQFDLSVVIRDVNKMLSFAAERKGLKYVDDIQQLKSWKVMGDPGRLRQVITNLLTNAIKFTTEGSVTMKVKTLKETDDMVQLQFEVQDTGIGIEEEVRQKLFKPFSQADSSTARRFGGTGLGLTISKNLVELMRGTISLESTLGVGTTATFSIPFHKAPYQSDNSPLVDLNLTTIPDRLQSDLSVSRHGSEHNSGPPTPTLPRSNSNNQTHQRQPSNVVIPKTSAPWSNTSAEDQELSDEDRNATEVLVVEDNPINQQIALKTIRKLGFPVRAVWNGKEALDYLASPSSSQPRPDIILMDVQMPIMDGYKATYTIRNSPLFTSSPLLQSTPIVAMTASAIQGDREKCQAAGMDDYLAKPVKKPHLEKMLVRWAIEGRKKRAEIAANPRGKTLAVRPPIDRARSSFASDERSVGSLQTPQEQIEGQLERMEYAHRAAFEQSAESEGDRGLRQLRAEEQAIALRDHELIEAGEDPKTKVGRNVGEDDERLESEGKGEALTTENMHKFARDARLSKLIDGAADADGDASSSLANNAAETETVSVAPASAAPPPVLVGTAAKRASVVERR</sequence>
<organism evidence="17 18">
    <name type="scientific">Zymoseptoria tritici ST99CH_1A5</name>
    <dbReference type="NCBI Taxonomy" id="1276529"/>
    <lineage>
        <taxon>Eukaryota</taxon>
        <taxon>Fungi</taxon>
        <taxon>Dikarya</taxon>
        <taxon>Ascomycota</taxon>
        <taxon>Pezizomycotina</taxon>
        <taxon>Dothideomycetes</taxon>
        <taxon>Dothideomycetidae</taxon>
        <taxon>Mycosphaerellales</taxon>
        <taxon>Mycosphaerellaceae</taxon>
        <taxon>Zymoseptoria</taxon>
    </lineage>
</organism>
<dbReference type="InterPro" id="IPR013655">
    <property type="entry name" value="PAS_fold_3"/>
</dbReference>
<dbReference type="Pfam" id="PF00072">
    <property type="entry name" value="Response_reg"/>
    <property type="match status" value="1"/>
</dbReference>
<dbReference type="InterPro" id="IPR003661">
    <property type="entry name" value="HisK_dim/P_dom"/>
</dbReference>
<dbReference type="SMART" id="SM00091">
    <property type="entry name" value="PAS"/>
    <property type="match status" value="2"/>
</dbReference>
<evidence type="ECO:0000259" key="16">
    <source>
        <dbReference type="PROSITE" id="PS50113"/>
    </source>
</evidence>
<dbReference type="InterPro" id="IPR000700">
    <property type="entry name" value="PAS-assoc_C"/>
</dbReference>
<dbReference type="NCBIfam" id="TIGR00229">
    <property type="entry name" value="sensory_box"/>
    <property type="match status" value="1"/>
</dbReference>
<dbReference type="SMART" id="SM00387">
    <property type="entry name" value="HATPase_c"/>
    <property type="match status" value="1"/>
</dbReference>
<feature type="compositionally biased region" description="Basic and acidic residues" evidence="13">
    <location>
        <begin position="191"/>
        <end position="201"/>
    </location>
</feature>
<dbReference type="EMBL" id="LT882679">
    <property type="protein sequence ID" value="SMY23917.1"/>
    <property type="molecule type" value="Genomic_DNA"/>
</dbReference>
<dbReference type="InterPro" id="IPR011006">
    <property type="entry name" value="CheY-like_superfamily"/>
</dbReference>
<feature type="region of interest" description="Disordered" evidence="13">
    <location>
        <begin position="285"/>
        <end position="362"/>
    </location>
</feature>
<dbReference type="SUPFAM" id="SSF55785">
    <property type="entry name" value="PYP-like sensor domain (PAS domain)"/>
    <property type="match status" value="1"/>
</dbReference>
<feature type="region of interest" description="Disordered" evidence="13">
    <location>
        <begin position="1"/>
        <end position="66"/>
    </location>
</feature>
<dbReference type="Gene3D" id="1.10.287.130">
    <property type="match status" value="1"/>
</dbReference>
<evidence type="ECO:0000256" key="11">
    <source>
        <dbReference type="ARBA" id="ARBA00054109"/>
    </source>
</evidence>
<evidence type="ECO:0000313" key="17">
    <source>
        <dbReference type="EMBL" id="SMY23917.1"/>
    </source>
</evidence>
<dbReference type="EC" id="2.7.13.3" evidence="3"/>
<evidence type="ECO:0000256" key="7">
    <source>
        <dbReference type="ARBA" id="ARBA00022741"/>
    </source>
</evidence>
<feature type="modified residue" description="4-aspartylphosphate" evidence="12">
    <location>
        <position position="1175"/>
    </location>
</feature>
<evidence type="ECO:0000259" key="15">
    <source>
        <dbReference type="PROSITE" id="PS50110"/>
    </source>
</evidence>
<dbReference type="SUPFAM" id="SSF55874">
    <property type="entry name" value="ATPase domain of HSP90 chaperone/DNA topoisomerase II/histidine kinase"/>
    <property type="match status" value="1"/>
</dbReference>
<evidence type="ECO:0000256" key="1">
    <source>
        <dbReference type="ARBA" id="ARBA00000085"/>
    </source>
</evidence>
<dbReference type="InterPro" id="IPR000014">
    <property type="entry name" value="PAS"/>
</dbReference>
<dbReference type="Pfam" id="PF08447">
    <property type="entry name" value="PAS_3"/>
    <property type="match status" value="1"/>
</dbReference>
<dbReference type="InterPro" id="IPR001789">
    <property type="entry name" value="Sig_transdc_resp-reg_receiver"/>
</dbReference>
<feature type="compositionally biased region" description="Low complexity" evidence="13">
    <location>
        <begin position="1394"/>
        <end position="1420"/>
    </location>
</feature>
<dbReference type="FunFam" id="3.30.565.10:FF:000010">
    <property type="entry name" value="Sensor histidine kinase RcsC"/>
    <property type="match status" value="1"/>
</dbReference>
<evidence type="ECO:0000256" key="4">
    <source>
        <dbReference type="ARBA" id="ARBA00022490"/>
    </source>
</evidence>
<evidence type="ECO:0000259" key="14">
    <source>
        <dbReference type="PROSITE" id="PS50109"/>
    </source>
</evidence>
<feature type="region of interest" description="Disordered" evidence="13">
    <location>
        <begin position="1394"/>
        <end position="1425"/>
    </location>
</feature>
<keyword evidence="4" id="KW-0963">Cytoplasm</keyword>
<evidence type="ECO:0000256" key="2">
    <source>
        <dbReference type="ARBA" id="ARBA00004496"/>
    </source>
</evidence>
<evidence type="ECO:0000256" key="9">
    <source>
        <dbReference type="ARBA" id="ARBA00022840"/>
    </source>
</evidence>
<name>A0A1Y6LHH4_ZYMTR</name>
<dbReference type="PROSITE" id="PS50109">
    <property type="entry name" value="HIS_KIN"/>
    <property type="match status" value="1"/>
</dbReference>
<feature type="compositionally biased region" description="Basic and acidic residues" evidence="13">
    <location>
        <begin position="220"/>
        <end position="233"/>
    </location>
</feature>
<dbReference type="InterPro" id="IPR036097">
    <property type="entry name" value="HisK_dim/P_sf"/>
</dbReference>
<dbReference type="PROSITE" id="PS50110">
    <property type="entry name" value="RESPONSE_REGULATORY"/>
    <property type="match status" value="1"/>
</dbReference>
<dbReference type="GO" id="GO:0009365">
    <property type="term" value="C:protein histidine kinase complex"/>
    <property type="evidence" value="ECO:0007669"/>
    <property type="project" value="UniProtKB-ARBA"/>
</dbReference>
<feature type="compositionally biased region" description="Low complexity" evidence="13">
    <location>
        <begin position="202"/>
        <end position="218"/>
    </location>
</feature>
<dbReference type="SUPFAM" id="SSF47384">
    <property type="entry name" value="Homodimeric domain of signal transducing histidine kinase"/>
    <property type="match status" value="1"/>
</dbReference>
<comment type="catalytic activity">
    <reaction evidence="1">
        <text>ATP + protein L-histidine = ADP + protein N-phospho-L-histidine.</text>
        <dbReference type="EC" id="2.7.13.3"/>
    </reaction>
</comment>
<dbReference type="CDD" id="cd16922">
    <property type="entry name" value="HATPase_EvgS-ArcB-TorS-like"/>
    <property type="match status" value="1"/>
</dbReference>
<evidence type="ECO:0000256" key="8">
    <source>
        <dbReference type="ARBA" id="ARBA00022777"/>
    </source>
</evidence>
<evidence type="ECO:0000313" key="18">
    <source>
        <dbReference type="Proteomes" id="UP000215453"/>
    </source>
</evidence>
<comment type="function">
    <text evidence="11">Involved in the control of the SAPK-dependent transcriptional response to peroxide stress. Regulates sty1 activity.</text>
</comment>
<dbReference type="PRINTS" id="PR00344">
    <property type="entry name" value="BCTRLSENSOR"/>
</dbReference>
<reference evidence="17 18" key="1">
    <citation type="submission" date="2016-10" db="EMBL/GenBank/DDBJ databases">
        <authorList>
            <person name="Varghese N."/>
        </authorList>
    </citation>
    <scope>NUCLEOTIDE SEQUENCE [LARGE SCALE GENOMIC DNA]</scope>
</reference>
<dbReference type="SUPFAM" id="SSF52172">
    <property type="entry name" value="CheY-like"/>
    <property type="match status" value="1"/>
</dbReference>
<feature type="compositionally biased region" description="Low complexity" evidence="13">
    <location>
        <begin position="285"/>
        <end position="333"/>
    </location>
</feature>
<protein>
    <recommendedName>
        <fullName evidence="3">histidine kinase</fullName>
        <ecNumber evidence="3">2.7.13.3</ecNumber>
    </recommendedName>
</protein>
<dbReference type="SMART" id="SM00388">
    <property type="entry name" value="HisKA"/>
    <property type="match status" value="1"/>
</dbReference>
<keyword evidence="6" id="KW-0808">Transferase</keyword>
<feature type="domain" description="PAC" evidence="16">
    <location>
        <begin position="585"/>
        <end position="637"/>
    </location>
</feature>
<dbReference type="CDD" id="cd00082">
    <property type="entry name" value="HisKA"/>
    <property type="match status" value="1"/>
</dbReference>
<evidence type="ECO:0000256" key="12">
    <source>
        <dbReference type="PROSITE-ProRule" id="PRU00169"/>
    </source>
</evidence>
<feature type="region of interest" description="Disordered" evidence="13">
    <location>
        <begin position="184"/>
        <end position="233"/>
    </location>
</feature>
<dbReference type="CDD" id="cd17546">
    <property type="entry name" value="REC_hyHK_CKI1_RcsC-like"/>
    <property type="match status" value="1"/>
</dbReference>
<dbReference type="PANTHER" id="PTHR45339">
    <property type="entry name" value="HYBRID SIGNAL TRANSDUCTION HISTIDINE KINASE J"/>
    <property type="match status" value="1"/>
</dbReference>
<proteinExistence type="predicted"/>
<evidence type="ECO:0000256" key="3">
    <source>
        <dbReference type="ARBA" id="ARBA00012438"/>
    </source>
</evidence>
<dbReference type="GO" id="GO:0000155">
    <property type="term" value="F:phosphorelay sensor kinase activity"/>
    <property type="evidence" value="ECO:0007669"/>
    <property type="project" value="InterPro"/>
</dbReference>
<dbReference type="Gene3D" id="3.30.450.20">
    <property type="entry name" value="PAS domain"/>
    <property type="match status" value="2"/>
</dbReference>
<dbReference type="SMART" id="SM00086">
    <property type="entry name" value="PAC"/>
    <property type="match status" value="2"/>
</dbReference>
<dbReference type="GO" id="GO:0005524">
    <property type="term" value="F:ATP binding"/>
    <property type="evidence" value="ECO:0007669"/>
    <property type="project" value="UniProtKB-KW"/>
</dbReference>
<dbReference type="FunFam" id="3.30.450.20:FF:000099">
    <property type="entry name" value="Sensory box sensor histidine kinase"/>
    <property type="match status" value="1"/>
</dbReference>